<dbReference type="Pfam" id="PF13483">
    <property type="entry name" value="Lactamase_B_3"/>
    <property type="match status" value="1"/>
</dbReference>
<dbReference type="RefSeq" id="WP_301191803.1">
    <property type="nucleotide sequence ID" value="NZ_JAPDPJ010000047.1"/>
</dbReference>
<dbReference type="EMBL" id="JAPDPJ010000047">
    <property type="protein sequence ID" value="MCW3788242.1"/>
    <property type="molecule type" value="Genomic_DNA"/>
</dbReference>
<proteinExistence type="predicted"/>
<accession>A0AAE3M738</accession>
<feature type="chain" id="PRO_5041995370" evidence="1">
    <location>
        <begin position="20"/>
        <end position="240"/>
    </location>
</feature>
<reference evidence="2" key="1">
    <citation type="submission" date="2022-10" db="EMBL/GenBank/DDBJ databases">
        <authorList>
            <person name="Yu W.X."/>
        </authorList>
    </citation>
    <scope>NUCLEOTIDE SEQUENCE</scope>
    <source>
        <strain evidence="2">AAT</strain>
    </source>
</reference>
<feature type="signal peptide" evidence="1">
    <location>
        <begin position="1"/>
        <end position="19"/>
    </location>
</feature>
<name>A0AAE3M738_9BACT</name>
<dbReference type="PANTHER" id="PTHR43546:SF3">
    <property type="entry name" value="UPF0173 METAL-DEPENDENT HYDROLASE MJ1163"/>
    <property type="match status" value="1"/>
</dbReference>
<dbReference type="PANTHER" id="PTHR43546">
    <property type="entry name" value="UPF0173 METAL-DEPENDENT HYDROLASE MJ1163-RELATED"/>
    <property type="match status" value="1"/>
</dbReference>
<evidence type="ECO:0000313" key="2">
    <source>
        <dbReference type="EMBL" id="MCW3788242.1"/>
    </source>
</evidence>
<protein>
    <submittedName>
        <fullName evidence="2">MBL fold metallo-hydrolase</fullName>
    </submittedName>
</protein>
<dbReference type="InterPro" id="IPR050114">
    <property type="entry name" value="UPF0173_UPF0282_UlaG_hydrolase"/>
</dbReference>
<sequence>MIKKILLFVLLMTATLVSAQDIIKTKNSSFTLHLLGHGTLYIDYQGTIIHIDPWTKVGNYESLPDADYILITHDHGDHLDAGAISPILKDNTVIIAPSVCKDGLTSFKDVQFLTNGDKNKTPWGNIDVVPAYNLVHMREPGKPWHPKGVGNGYVLTIDGTSVYIAGDTENIPEMKNLKNIEVAFLPMNLPYTMTPEMAADAAKTIQPKILYPYHFGNTDTSKLTELLKGSNIDVRIRDMK</sequence>
<dbReference type="Proteomes" id="UP001209229">
    <property type="component" value="Unassembled WGS sequence"/>
</dbReference>
<dbReference type="InterPro" id="IPR036866">
    <property type="entry name" value="RibonucZ/Hydroxyglut_hydro"/>
</dbReference>
<keyword evidence="3" id="KW-1185">Reference proteome</keyword>
<evidence type="ECO:0000313" key="3">
    <source>
        <dbReference type="Proteomes" id="UP001209229"/>
    </source>
</evidence>
<organism evidence="2 3">
    <name type="scientific">Plebeiibacterium sediminum</name>
    <dbReference type="NCBI Taxonomy" id="2992112"/>
    <lineage>
        <taxon>Bacteria</taxon>
        <taxon>Pseudomonadati</taxon>
        <taxon>Bacteroidota</taxon>
        <taxon>Bacteroidia</taxon>
        <taxon>Marinilabiliales</taxon>
        <taxon>Marinilabiliaceae</taxon>
        <taxon>Plebeiibacterium</taxon>
    </lineage>
</organism>
<gene>
    <name evidence="2" type="ORF">OM075_17370</name>
</gene>
<comment type="caution">
    <text evidence="2">The sequence shown here is derived from an EMBL/GenBank/DDBJ whole genome shotgun (WGS) entry which is preliminary data.</text>
</comment>
<keyword evidence="1" id="KW-0732">Signal</keyword>
<dbReference type="AlphaFoldDB" id="A0AAE3M738"/>
<dbReference type="Gene3D" id="3.60.15.10">
    <property type="entry name" value="Ribonuclease Z/Hydroxyacylglutathione hydrolase-like"/>
    <property type="match status" value="1"/>
</dbReference>
<dbReference type="SUPFAM" id="SSF56281">
    <property type="entry name" value="Metallo-hydrolase/oxidoreductase"/>
    <property type="match status" value="1"/>
</dbReference>
<evidence type="ECO:0000256" key="1">
    <source>
        <dbReference type="SAM" id="SignalP"/>
    </source>
</evidence>